<dbReference type="Proteomes" id="UP000184300">
    <property type="component" value="Unassembled WGS sequence"/>
</dbReference>
<reference evidence="3" key="1">
    <citation type="journal article" date="2017" name="Genome Biol.">
        <title>Comparative genomics reveals high biological diversity and specific adaptations in the industrially and medically important fungal genus Aspergillus.</title>
        <authorList>
            <person name="de Vries R.P."/>
            <person name="Riley R."/>
            <person name="Wiebenga A."/>
            <person name="Aguilar-Osorio G."/>
            <person name="Amillis S."/>
            <person name="Uchima C.A."/>
            <person name="Anderluh G."/>
            <person name="Asadollahi M."/>
            <person name="Askin M."/>
            <person name="Barry K."/>
            <person name="Battaglia E."/>
            <person name="Bayram O."/>
            <person name="Benocci T."/>
            <person name="Braus-Stromeyer S.A."/>
            <person name="Caldana C."/>
            <person name="Canovas D."/>
            <person name="Cerqueira G.C."/>
            <person name="Chen F."/>
            <person name="Chen W."/>
            <person name="Choi C."/>
            <person name="Clum A."/>
            <person name="Dos Santos R.A."/>
            <person name="Damasio A.R."/>
            <person name="Diallinas G."/>
            <person name="Emri T."/>
            <person name="Fekete E."/>
            <person name="Flipphi M."/>
            <person name="Freyberg S."/>
            <person name="Gallo A."/>
            <person name="Gournas C."/>
            <person name="Habgood R."/>
            <person name="Hainaut M."/>
            <person name="Harispe M.L."/>
            <person name="Henrissat B."/>
            <person name="Hilden K.S."/>
            <person name="Hope R."/>
            <person name="Hossain A."/>
            <person name="Karabika E."/>
            <person name="Karaffa L."/>
            <person name="Karanyi Z."/>
            <person name="Krasevec N."/>
            <person name="Kuo A."/>
            <person name="Kusch H."/>
            <person name="LaButti K."/>
            <person name="Lagendijk E.L."/>
            <person name="Lapidus A."/>
            <person name="Levasseur A."/>
            <person name="Lindquist E."/>
            <person name="Lipzen A."/>
            <person name="Logrieco A.F."/>
            <person name="MacCabe A."/>
            <person name="Maekelae M.R."/>
            <person name="Malavazi I."/>
            <person name="Melin P."/>
            <person name="Meyer V."/>
            <person name="Mielnichuk N."/>
            <person name="Miskei M."/>
            <person name="Molnar A.P."/>
            <person name="Mule G."/>
            <person name="Ngan C.Y."/>
            <person name="Orejas M."/>
            <person name="Orosz E."/>
            <person name="Ouedraogo J.P."/>
            <person name="Overkamp K.M."/>
            <person name="Park H.-S."/>
            <person name="Perrone G."/>
            <person name="Piumi F."/>
            <person name="Punt P.J."/>
            <person name="Ram A.F."/>
            <person name="Ramon A."/>
            <person name="Rauscher S."/>
            <person name="Record E."/>
            <person name="Riano-Pachon D.M."/>
            <person name="Robert V."/>
            <person name="Roehrig J."/>
            <person name="Ruller R."/>
            <person name="Salamov A."/>
            <person name="Salih N.S."/>
            <person name="Samson R.A."/>
            <person name="Sandor E."/>
            <person name="Sanguinetti M."/>
            <person name="Schuetze T."/>
            <person name="Sepcic K."/>
            <person name="Shelest E."/>
            <person name="Sherlock G."/>
            <person name="Sophianopoulou V."/>
            <person name="Squina F.M."/>
            <person name="Sun H."/>
            <person name="Susca A."/>
            <person name="Todd R.B."/>
            <person name="Tsang A."/>
            <person name="Unkles S.E."/>
            <person name="van de Wiele N."/>
            <person name="van Rossen-Uffink D."/>
            <person name="Oliveira J.V."/>
            <person name="Vesth T.C."/>
            <person name="Visser J."/>
            <person name="Yu J.-H."/>
            <person name="Zhou M."/>
            <person name="Andersen M.R."/>
            <person name="Archer D.B."/>
            <person name="Baker S.E."/>
            <person name="Benoit I."/>
            <person name="Brakhage A.A."/>
            <person name="Braus G.H."/>
            <person name="Fischer R."/>
            <person name="Frisvad J.C."/>
            <person name="Goldman G.H."/>
            <person name="Houbraken J."/>
            <person name="Oakley B."/>
            <person name="Pocsi I."/>
            <person name="Scazzocchio C."/>
            <person name="Seiboth B."/>
            <person name="vanKuyk P.A."/>
            <person name="Wortman J."/>
            <person name="Dyer P.S."/>
            <person name="Grigoriev I.V."/>
        </authorList>
    </citation>
    <scope>NUCLEOTIDE SEQUENCE [LARGE SCALE GENOMIC DNA]</scope>
    <source>
        <strain evidence="3">CBS 516.65</strain>
    </source>
</reference>
<dbReference type="EMBL" id="KV878894">
    <property type="protein sequence ID" value="OJJ85721.1"/>
    <property type="molecule type" value="Genomic_DNA"/>
</dbReference>
<evidence type="ECO:0000256" key="1">
    <source>
        <dbReference type="SAM" id="MobiDB-lite"/>
    </source>
</evidence>
<dbReference type="VEuPathDB" id="FungiDB:ASPGLDRAFT_24728"/>
<keyword evidence="3" id="KW-1185">Reference proteome</keyword>
<dbReference type="AlphaFoldDB" id="A0A1L9VPB1"/>
<dbReference type="STRING" id="1160497.A0A1L9VPB1"/>
<evidence type="ECO:0000313" key="2">
    <source>
        <dbReference type="EMBL" id="OJJ85721.1"/>
    </source>
</evidence>
<accession>A0A1L9VPB1</accession>
<organism evidence="2 3">
    <name type="scientific">Aspergillus glaucus CBS 516.65</name>
    <dbReference type="NCBI Taxonomy" id="1160497"/>
    <lineage>
        <taxon>Eukaryota</taxon>
        <taxon>Fungi</taxon>
        <taxon>Dikarya</taxon>
        <taxon>Ascomycota</taxon>
        <taxon>Pezizomycotina</taxon>
        <taxon>Eurotiomycetes</taxon>
        <taxon>Eurotiomycetidae</taxon>
        <taxon>Eurotiales</taxon>
        <taxon>Aspergillaceae</taxon>
        <taxon>Aspergillus</taxon>
        <taxon>Aspergillus subgen. Aspergillus</taxon>
    </lineage>
</organism>
<dbReference type="GeneID" id="34459674"/>
<sequence length="121" mass="13436">MQAGDESRLHQTAVGQMLAFTLQALAAEAPSQEWHNTAHQQLLTWKVKYLDILRDIPETIHKEPPPSNYWPSHWKRNPKTHNTCSHARCNPGVSTPAGLPSESSDSDEDMPSLSTAPAVRS</sequence>
<proteinExistence type="predicted"/>
<protein>
    <submittedName>
        <fullName evidence="2">Uncharacterized protein</fullName>
    </submittedName>
</protein>
<gene>
    <name evidence="2" type="ORF">ASPGLDRAFT_24728</name>
</gene>
<dbReference type="RefSeq" id="XP_022402419.1">
    <property type="nucleotide sequence ID" value="XM_022543413.1"/>
</dbReference>
<name>A0A1L9VPB1_ASPGL</name>
<evidence type="ECO:0000313" key="3">
    <source>
        <dbReference type="Proteomes" id="UP000184300"/>
    </source>
</evidence>
<dbReference type="OrthoDB" id="2156052at2759"/>
<feature type="region of interest" description="Disordered" evidence="1">
    <location>
        <begin position="60"/>
        <end position="121"/>
    </location>
</feature>